<dbReference type="InterPro" id="IPR023393">
    <property type="entry name" value="START-like_dom_sf"/>
</dbReference>
<comment type="caution">
    <text evidence="1">The sequence shown here is derived from an EMBL/GenBank/DDBJ whole genome shotgun (WGS) entry which is preliminary data.</text>
</comment>
<gene>
    <name evidence="1" type="ORF">FAM09_16495</name>
</gene>
<sequence length="152" mass="17356">MNNQDFTTTLLVDKMPQEVFNAVINVKEWWTNNLKGKSQKLNDEFEVRFGDVHYSKQKLIEVIPGKKVVWLVNESKLSFVNDPSEWTGTKISFEISIVGNRTQLRFTHHGLVPKIECYDGCSDAWSQYMQYSLLSLITTGKGQPGFPPTGPQ</sequence>
<keyword evidence="2" id="KW-1185">Reference proteome</keyword>
<dbReference type="CDD" id="cd07814">
    <property type="entry name" value="SRPBCC_CalC_Aha1-like"/>
    <property type="match status" value="1"/>
</dbReference>
<dbReference type="Proteomes" id="UP000306918">
    <property type="component" value="Unassembled WGS sequence"/>
</dbReference>
<dbReference type="SUPFAM" id="SSF55961">
    <property type="entry name" value="Bet v1-like"/>
    <property type="match status" value="1"/>
</dbReference>
<accession>A0A4S8HSK1</accession>
<evidence type="ECO:0000313" key="2">
    <source>
        <dbReference type="Proteomes" id="UP000306918"/>
    </source>
</evidence>
<protein>
    <submittedName>
        <fullName evidence="1">SRPBCC domain-containing protein</fullName>
    </submittedName>
</protein>
<dbReference type="EMBL" id="STFF01000004">
    <property type="protein sequence ID" value="THU38275.1"/>
    <property type="molecule type" value="Genomic_DNA"/>
</dbReference>
<reference evidence="1 2" key="1">
    <citation type="submission" date="2019-04" db="EMBL/GenBank/DDBJ databases">
        <title>Niastella caeni sp. nov., isolated from activated sludge.</title>
        <authorList>
            <person name="Sheng M."/>
        </authorList>
    </citation>
    <scope>NUCLEOTIDE SEQUENCE [LARGE SCALE GENOMIC DNA]</scope>
    <source>
        <strain evidence="1 2">HX-2-15</strain>
    </source>
</reference>
<name>A0A4S8HSK1_9BACT</name>
<dbReference type="RefSeq" id="WP_136578230.1">
    <property type="nucleotide sequence ID" value="NZ_STFF01000004.1"/>
</dbReference>
<dbReference type="OrthoDB" id="287565at2"/>
<evidence type="ECO:0000313" key="1">
    <source>
        <dbReference type="EMBL" id="THU38275.1"/>
    </source>
</evidence>
<proteinExistence type="predicted"/>
<dbReference type="AlphaFoldDB" id="A0A4S8HSK1"/>
<dbReference type="Gene3D" id="3.30.530.20">
    <property type="match status" value="1"/>
</dbReference>
<organism evidence="1 2">
    <name type="scientific">Niastella caeni</name>
    <dbReference type="NCBI Taxonomy" id="2569763"/>
    <lineage>
        <taxon>Bacteria</taxon>
        <taxon>Pseudomonadati</taxon>
        <taxon>Bacteroidota</taxon>
        <taxon>Chitinophagia</taxon>
        <taxon>Chitinophagales</taxon>
        <taxon>Chitinophagaceae</taxon>
        <taxon>Niastella</taxon>
    </lineage>
</organism>